<feature type="transmembrane region" description="Helical" evidence="2">
    <location>
        <begin position="73"/>
        <end position="96"/>
    </location>
</feature>
<gene>
    <name evidence="3" type="ORF">CLV37_10318</name>
</gene>
<feature type="transmembrane region" description="Helical" evidence="2">
    <location>
        <begin position="43"/>
        <end position="61"/>
    </location>
</feature>
<feature type="region of interest" description="Disordered" evidence="1">
    <location>
        <begin position="1"/>
        <end position="29"/>
    </location>
</feature>
<organism evidence="3 4">
    <name type="scientific">Kineococcus rhizosphaerae</name>
    <dbReference type="NCBI Taxonomy" id="559628"/>
    <lineage>
        <taxon>Bacteria</taxon>
        <taxon>Bacillati</taxon>
        <taxon>Actinomycetota</taxon>
        <taxon>Actinomycetes</taxon>
        <taxon>Kineosporiales</taxon>
        <taxon>Kineosporiaceae</taxon>
        <taxon>Kineococcus</taxon>
    </lineage>
</organism>
<protein>
    <submittedName>
        <fullName evidence="3">Uncharacterized protein</fullName>
    </submittedName>
</protein>
<evidence type="ECO:0000313" key="4">
    <source>
        <dbReference type="Proteomes" id="UP000238083"/>
    </source>
</evidence>
<keyword evidence="2" id="KW-0812">Transmembrane</keyword>
<feature type="compositionally biased region" description="Low complexity" evidence="1">
    <location>
        <begin position="9"/>
        <end position="20"/>
    </location>
</feature>
<dbReference type="Proteomes" id="UP000238083">
    <property type="component" value="Unassembled WGS sequence"/>
</dbReference>
<accession>A0A2T0R5Y4</accession>
<reference evidence="3 4" key="1">
    <citation type="submission" date="2018-03" db="EMBL/GenBank/DDBJ databases">
        <title>Genomic Encyclopedia of Archaeal and Bacterial Type Strains, Phase II (KMG-II): from individual species to whole genera.</title>
        <authorList>
            <person name="Goeker M."/>
        </authorList>
    </citation>
    <scope>NUCLEOTIDE SEQUENCE [LARGE SCALE GENOMIC DNA]</scope>
    <source>
        <strain evidence="3 4">DSM 19711</strain>
    </source>
</reference>
<dbReference type="AlphaFoldDB" id="A0A2T0R5Y4"/>
<evidence type="ECO:0000256" key="1">
    <source>
        <dbReference type="SAM" id="MobiDB-lite"/>
    </source>
</evidence>
<dbReference type="RefSeq" id="WP_106208697.1">
    <property type="nucleotide sequence ID" value="NZ_PVZF01000003.1"/>
</dbReference>
<evidence type="ECO:0000313" key="3">
    <source>
        <dbReference type="EMBL" id="PRY16589.1"/>
    </source>
</evidence>
<keyword evidence="2" id="KW-0472">Membrane</keyword>
<dbReference type="EMBL" id="PVZF01000003">
    <property type="protein sequence ID" value="PRY16589.1"/>
    <property type="molecule type" value="Genomic_DNA"/>
</dbReference>
<evidence type="ECO:0000256" key="2">
    <source>
        <dbReference type="SAM" id="Phobius"/>
    </source>
</evidence>
<keyword evidence="4" id="KW-1185">Reference proteome</keyword>
<proteinExistence type="predicted"/>
<sequence length="116" mass="12503">MSEQSQDTPGQAPAPAGQQEAPEREGTAFVQVTRRRAPRFRSFAFTGLVLAFVVSAVIAFNTPPSDGYSQKALFGYLFCSLGLVLVLLGVLVAVLADRRTGTRPEPRKPRGARRGV</sequence>
<keyword evidence="2" id="KW-1133">Transmembrane helix</keyword>
<comment type="caution">
    <text evidence="3">The sequence shown here is derived from an EMBL/GenBank/DDBJ whole genome shotgun (WGS) entry which is preliminary data.</text>
</comment>
<name>A0A2T0R5Y4_9ACTN</name>